<dbReference type="AlphaFoldDB" id="A0AAQ4NTE2"/>
<dbReference type="InterPro" id="IPR000182">
    <property type="entry name" value="GNAT_dom"/>
</dbReference>
<dbReference type="PANTHER" id="PTHR13538">
    <property type="entry name" value="N-ACETYLTRANSFERASE 6"/>
    <property type="match status" value="1"/>
</dbReference>
<dbReference type="GO" id="GO:0005737">
    <property type="term" value="C:cytoplasm"/>
    <property type="evidence" value="ECO:0007669"/>
    <property type="project" value="TreeGrafter"/>
</dbReference>
<dbReference type="GO" id="GO:0008080">
    <property type="term" value="F:N-acetyltransferase activity"/>
    <property type="evidence" value="ECO:0007669"/>
    <property type="project" value="InterPro"/>
</dbReference>
<organism evidence="3 4">
    <name type="scientific">Gasterosteus aculeatus aculeatus</name>
    <name type="common">three-spined stickleback</name>
    <dbReference type="NCBI Taxonomy" id="481459"/>
    <lineage>
        <taxon>Eukaryota</taxon>
        <taxon>Metazoa</taxon>
        <taxon>Chordata</taxon>
        <taxon>Craniata</taxon>
        <taxon>Vertebrata</taxon>
        <taxon>Euteleostomi</taxon>
        <taxon>Actinopterygii</taxon>
        <taxon>Neopterygii</taxon>
        <taxon>Teleostei</taxon>
        <taxon>Neoteleostei</taxon>
        <taxon>Acanthomorphata</taxon>
        <taxon>Eupercaria</taxon>
        <taxon>Perciformes</taxon>
        <taxon>Cottioidei</taxon>
        <taxon>Gasterosteales</taxon>
        <taxon>Gasterosteidae</taxon>
        <taxon>Gasterosteus</taxon>
    </lineage>
</organism>
<dbReference type="CDD" id="cd04301">
    <property type="entry name" value="NAT_SF"/>
    <property type="match status" value="1"/>
</dbReference>
<evidence type="ECO:0000256" key="1">
    <source>
        <dbReference type="SAM" id="MobiDB-lite"/>
    </source>
</evidence>
<dbReference type="Pfam" id="PF00583">
    <property type="entry name" value="Acetyltransf_1"/>
    <property type="match status" value="1"/>
</dbReference>
<feature type="domain" description="N-acetyltransferase" evidence="2">
    <location>
        <begin position="104"/>
        <end position="254"/>
    </location>
</feature>
<sequence length="354" mass="38551">HAALTSIRVVFPYKAVDVNEVDLLVQNKTSVVQVKPQVHNVISTPRIGLSSTSTISHPEADGELGFAPRPAGGRPAQRAERARDIPTLGGEAQWKLPTDSEQAKEIRAVPIHQRPDLLVPCADLVNSEWRRSRAARVHSLRKSCPDFPVCLVLLRGLGETERLLGHARLSRVVGHAGSLFVESVVVSGAERGRGYGRTLMEEAEQYAKSRGFARMCLTTHDKQRFYAHLGYALCTPVQSAGAMAAFVPMEMLLRFSGMQSEGEEEEEAKTQTRTTMKVPAPQGSVCVAGSPPPHSLHPPPPPPPPSFLPSPPPPPCVPPPPPPPSAVQLVVQTLDETPYRDAKGVPIYWMHKDF</sequence>
<evidence type="ECO:0000313" key="3">
    <source>
        <dbReference type="Ensembl" id="ENSGACP00000028581.1"/>
    </source>
</evidence>
<dbReference type="PROSITE" id="PS51186">
    <property type="entry name" value="GNAT"/>
    <property type="match status" value="1"/>
</dbReference>
<dbReference type="PANTHER" id="PTHR13538:SF4">
    <property type="entry name" value="N-ALPHA-ACETYLTRANSFERASE 80"/>
    <property type="match status" value="1"/>
</dbReference>
<dbReference type="InterPro" id="IPR016181">
    <property type="entry name" value="Acyl_CoA_acyltransferase"/>
</dbReference>
<dbReference type="GeneTree" id="ENSGT00390000000980"/>
<keyword evidence="4" id="KW-1185">Reference proteome</keyword>
<dbReference type="Ensembl" id="ENSGACT00000046372.1">
    <property type="protein sequence ID" value="ENSGACP00000028581.1"/>
    <property type="gene ID" value="ENSGACG00000027244.1"/>
</dbReference>
<evidence type="ECO:0000259" key="2">
    <source>
        <dbReference type="PROSITE" id="PS51186"/>
    </source>
</evidence>
<dbReference type="GO" id="GO:1905502">
    <property type="term" value="F:acetyl-CoA binding"/>
    <property type="evidence" value="ECO:0007669"/>
    <property type="project" value="TreeGrafter"/>
</dbReference>
<evidence type="ECO:0000313" key="4">
    <source>
        <dbReference type="Proteomes" id="UP000007635"/>
    </source>
</evidence>
<reference evidence="3" key="3">
    <citation type="submission" date="2025-09" db="UniProtKB">
        <authorList>
            <consortium name="Ensembl"/>
        </authorList>
    </citation>
    <scope>IDENTIFICATION</scope>
</reference>
<dbReference type="SUPFAM" id="SSF55729">
    <property type="entry name" value="Acyl-CoA N-acyltransferases (Nat)"/>
    <property type="match status" value="1"/>
</dbReference>
<feature type="region of interest" description="Disordered" evidence="1">
    <location>
        <begin position="258"/>
        <end position="327"/>
    </location>
</feature>
<dbReference type="Gene3D" id="3.40.630.30">
    <property type="match status" value="1"/>
</dbReference>
<feature type="region of interest" description="Disordered" evidence="1">
    <location>
        <begin position="49"/>
        <end position="76"/>
    </location>
</feature>
<dbReference type="InterPro" id="IPR039840">
    <property type="entry name" value="NAA80"/>
</dbReference>
<dbReference type="Proteomes" id="UP000007635">
    <property type="component" value="Chromosome XII"/>
</dbReference>
<reference evidence="3 4" key="1">
    <citation type="journal article" date="2021" name="G3 (Bethesda)">
        <title>Improved contiguity of the threespine stickleback genome using long-read sequencing.</title>
        <authorList>
            <person name="Nath S."/>
            <person name="Shaw D.E."/>
            <person name="White M.A."/>
        </authorList>
    </citation>
    <scope>NUCLEOTIDE SEQUENCE [LARGE SCALE GENOMIC DNA]</scope>
    <source>
        <strain evidence="3 4">Lake Benthic</strain>
    </source>
</reference>
<feature type="compositionally biased region" description="Pro residues" evidence="1">
    <location>
        <begin position="290"/>
        <end position="325"/>
    </location>
</feature>
<protein>
    <submittedName>
        <fullName evidence="3">N-alpha-acetyltransferase 80, NatH catalytic subunit</fullName>
    </submittedName>
</protein>
<accession>A0AAQ4NTE2</accession>
<name>A0AAQ4NTE2_GASAC</name>
<reference evidence="3" key="2">
    <citation type="submission" date="2025-08" db="UniProtKB">
        <authorList>
            <consortium name="Ensembl"/>
        </authorList>
    </citation>
    <scope>IDENTIFICATION</scope>
</reference>
<proteinExistence type="predicted"/>